<keyword evidence="5" id="KW-1185">Reference proteome</keyword>
<dbReference type="AlphaFoldDB" id="A0A2R8B5Q0"/>
<dbReference type="CDD" id="cd18793">
    <property type="entry name" value="SF2_C_SNF"/>
    <property type="match status" value="1"/>
</dbReference>
<gene>
    <name evidence="4" type="ORF">DEA8626_01453</name>
</gene>
<dbReference type="Gene3D" id="3.40.50.300">
    <property type="entry name" value="P-loop containing nucleotide triphosphate hydrolases"/>
    <property type="match status" value="2"/>
</dbReference>
<evidence type="ECO:0000259" key="2">
    <source>
        <dbReference type="PROSITE" id="PS51192"/>
    </source>
</evidence>
<dbReference type="OrthoDB" id="9814088at2"/>
<evidence type="ECO:0008006" key="6">
    <source>
        <dbReference type="Google" id="ProtNLM"/>
    </source>
</evidence>
<reference evidence="4 5" key="1">
    <citation type="submission" date="2018-03" db="EMBL/GenBank/DDBJ databases">
        <authorList>
            <person name="Keele B.F."/>
        </authorList>
    </citation>
    <scope>NUCLEOTIDE SEQUENCE [LARGE SCALE GENOMIC DNA]</scope>
    <source>
        <strain evidence="4 5">CECT 8626</strain>
    </source>
</reference>
<organism evidence="4 5">
    <name type="scientific">Albidovulum aquaemixtae</name>
    <dbReference type="NCBI Taxonomy" id="1542388"/>
    <lineage>
        <taxon>Bacteria</taxon>
        <taxon>Pseudomonadati</taxon>
        <taxon>Pseudomonadota</taxon>
        <taxon>Alphaproteobacteria</taxon>
        <taxon>Rhodobacterales</taxon>
        <taxon>Paracoccaceae</taxon>
        <taxon>Albidovulum</taxon>
    </lineage>
</organism>
<dbReference type="SUPFAM" id="SSF52540">
    <property type="entry name" value="P-loop containing nucleoside triphosphate hydrolases"/>
    <property type="match status" value="2"/>
</dbReference>
<dbReference type="InterPro" id="IPR000330">
    <property type="entry name" value="SNF2_N"/>
</dbReference>
<sequence>MSEPTPIRVDYDAGRLAGTLTIEGDQGSALWDRIRQSAAAKDDYSFSETGITLPWPGVLSLIREFAPLQKKRGFRFKPSPAAKTEIDKFVAQFKTVKAAQAAPPPSLEESEITGRLKAIGFTRRALRDFQIRDLKRLLSLQNGANFSVPGAGKTTVTFALHLLTKQEGQKLIVIGPKSAFTAWSEVVAECIADDASEWVKEPFTILTGGADAVRRGLLSGANRFVINYEQLLSIPDLFATYLSQHPVHLVLDESHRMKGGLAVKRGVVLLNAASLPVRRDILSGTPMPQSPNDLRSQLDFLWPGTGLGLQIAAGRTPRDVIGNLYVRTTKQDLGLPPVTRHFRPVGMGRGQSALYAIVRSEALRDLSSLRSGSGVDIVRARRSVMRLLQLSANPVLALNAMTRDAPHVDSGIAQQVLDDGPSPKMIEVRDLARTLAAEGRKTVIWSIFTDTIEQLERMLADLNPVTVYGAVPSGDPTDPSTREGRLRRFHEDPTCMSFIANPAAAGEGISLHHVCHDAIYLDRSYNSTHYLQSIDRIHRLGLPEGTQTHVHIFQTMAPKGLGCVDHSVSRRLATKLRAMQQLLDDTDLHQIALDEEESEEPIDYDIEPADLIDLIEELEGRASYSEDEGI</sequence>
<dbReference type="InterPro" id="IPR027417">
    <property type="entry name" value="P-loop_NTPase"/>
</dbReference>
<feature type="domain" description="Helicase C-terminal" evidence="3">
    <location>
        <begin position="427"/>
        <end position="599"/>
    </location>
</feature>
<evidence type="ECO:0000313" key="5">
    <source>
        <dbReference type="Proteomes" id="UP000244924"/>
    </source>
</evidence>
<dbReference type="PROSITE" id="PS51194">
    <property type="entry name" value="HELICASE_CTER"/>
    <property type="match status" value="1"/>
</dbReference>
<name>A0A2R8B5Q0_9RHOB</name>
<dbReference type="Pfam" id="PF00271">
    <property type="entry name" value="Helicase_C"/>
    <property type="match status" value="1"/>
</dbReference>
<evidence type="ECO:0000259" key="3">
    <source>
        <dbReference type="PROSITE" id="PS51194"/>
    </source>
</evidence>
<dbReference type="GO" id="GO:0016787">
    <property type="term" value="F:hydrolase activity"/>
    <property type="evidence" value="ECO:0007669"/>
    <property type="project" value="UniProtKB-KW"/>
</dbReference>
<dbReference type="RefSeq" id="WP_108852315.1">
    <property type="nucleotide sequence ID" value="NZ_OMOQ01000001.1"/>
</dbReference>
<dbReference type="GO" id="GO:0004386">
    <property type="term" value="F:helicase activity"/>
    <property type="evidence" value="ECO:0007669"/>
    <property type="project" value="UniProtKB-KW"/>
</dbReference>
<dbReference type="InterPro" id="IPR014001">
    <property type="entry name" value="Helicase_ATP-bd"/>
</dbReference>
<dbReference type="SMART" id="SM00487">
    <property type="entry name" value="DEXDc"/>
    <property type="match status" value="1"/>
</dbReference>
<proteinExistence type="predicted"/>
<dbReference type="PANTHER" id="PTHR10799">
    <property type="entry name" value="SNF2/RAD54 HELICASE FAMILY"/>
    <property type="match status" value="1"/>
</dbReference>
<evidence type="ECO:0000313" key="4">
    <source>
        <dbReference type="EMBL" id="SPH17925.1"/>
    </source>
</evidence>
<dbReference type="GO" id="GO:0005524">
    <property type="term" value="F:ATP binding"/>
    <property type="evidence" value="ECO:0007669"/>
    <property type="project" value="InterPro"/>
</dbReference>
<dbReference type="Pfam" id="PF00176">
    <property type="entry name" value="SNF2-rel_dom"/>
    <property type="match status" value="1"/>
</dbReference>
<feature type="domain" description="Helicase ATP-binding" evidence="2">
    <location>
        <begin position="134"/>
        <end position="304"/>
    </location>
</feature>
<dbReference type="InterPro" id="IPR001650">
    <property type="entry name" value="Helicase_C-like"/>
</dbReference>
<dbReference type="EMBL" id="OMOQ01000001">
    <property type="protein sequence ID" value="SPH17925.1"/>
    <property type="molecule type" value="Genomic_DNA"/>
</dbReference>
<dbReference type="InterPro" id="IPR049730">
    <property type="entry name" value="SNF2/RAD54-like_C"/>
</dbReference>
<evidence type="ECO:0000256" key="1">
    <source>
        <dbReference type="ARBA" id="ARBA00022801"/>
    </source>
</evidence>
<protein>
    <recommendedName>
        <fullName evidence="6">RNA polymerase-associated protein RapA</fullName>
    </recommendedName>
</protein>
<dbReference type="PROSITE" id="PS51192">
    <property type="entry name" value="HELICASE_ATP_BIND_1"/>
    <property type="match status" value="1"/>
</dbReference>
<keyword evidence="1" id="KW-0378">Hydrolase</keyword>
<accession>A0A2R8B5Q0</accession>
<dbReference type="Proteomes" id="UP000244924">
    <property type="component" value="Unassembled WGS sequence"/>
</dbReference>